<evidence type="ECO:0000313" key="2">
    <source>
        <dbReference type="Proteomes" id="UP000541444"/>
    </source>
</evidence>
<dbReference type="AlphaFoldDB" id="A0A7J7M1E4"/>
<organism evidence="1 2">
    <name type="scientific">Kingdonia uniflora</name>
    <dbReference type="NCBI Taxonomy" id="39325"/>
    <lineage>
        <taxon>Eukaryota</taxon>
        <taxon>Viridiplantae</taxon>
        <taxon>Streptophyta</taxon>
        <taxon>Embryophyta</taxon>
        <taxon>Tracheophyta</taxon>
        <taxon>Spermatophyta</taxon>
        <taxon>Magnoliopsida</taxon>
        <taxon>Ranunculales</taxon>
        <taxon>Circaeasteraceae</taxon>
        <taxon>Kingdonia</taxon>
    </lineage>
</organism>
<gene>
    <name evidence="1" type="ORF">GIB67_042621</name>
</gene>
<evidence type="ECO:0000313" key="1">
    <source>
        <dbReference type="EMBL" id="KAF6148662.1"/>
    </source>
</evidence>
<proteinExistence type="predicted"/>
<accession>A0A7J7M1E4</accession>
<name>A0A7J7M1E4_9MAGN</name>
<reference evidence="1 2" key="1">
    <citation type="journal article" date="2020" name="IScience">
        <title>Genome Sequencing of the Endangered Kingdonia uniflora (Circaeasteraceae, Ranunculales) Reveals Potential Mechanisms of Evolutionary Specialization.</title>
        <authorList>
            <person name="Sun Y."/>
            <person name="Deng T."/>
            <person name="Zhang A."/>
            <person name="Moore M.J."/>
            <person name="Landis J.B."/>
            <person name="Lin N."/>
            <person name="Zhang H."/>
            <person name="Zhang X."/>
            <person name="Huang J."/>
            <person name="Zhang X."/>
            <person name="Sun H."/>
            <person name="Wang H."/>
        </authorList>
    </citation>
    <scope>NUCLEOTIDE SEQUENCE [LARGE SCALE GENOMIC DNA]</scope>
    <source>
        <strain evidence="1">TB1705</strain>
        <tissue evidence="1">Leaf</tissue>
    </source>
</reference>
<comment type="caution">
    <text evidence="1">The sequence shown here is derived from an EMBL/GenBank/DDBJ whole genome shotgun (WGS) entry which is preliminary data.</text>
</comment>
<dbReference type="EMBL" id="JACGCM010001844">
    <property type="protein sequence ID" value="KAF6148662.1"/>
    <property type="molecule type" value="Genomic_DNA"/>
</dbReference>
<keyword evidence="2" id="KW-1185">Reference proteome</keyword>
<dbReference type="Proteomes" id="UP000541444">
    <property type="component" value="Unassembled WGS sequence"/>
</dbReference>
<protein>
    <submittedName>
        <fullName evidence="1">Uncharacterized protein</fullName>
    </submittedName>
</protein>
<sequence>MGQHTEIILYLGFTSPSYGLNIGIPRTVTCVNETVGRGRSASCDLYVSHESTAK</sequence>